<dbReference type="PANTHER" id="PTHR37813">
    <property type="entry name" value="FELS-2 PROPHAGE PROTEIN"/>
    <property type="match status" value="1"/>
</dbReference>
<sequence>MAKNSAKFIVELEDKITGPLKKVVASFENLEKAEQSLNKLKKASLGLGLALGASLGIAAHKAANFETAFASVKTLLTGTAEDVFSSTKAIERAAISWSSLHKQSSEEYLQGAYHMLSAGLTGEQAIAGTNQALALATATMGDATTATALLGTLYNNFGNKAHDANTEMTKLADTVTKTQQLFQIANLGQLNEGLKYAASSAQAFRVSFDQTAAVVGQLNTLGLAGSMAGTAFNAMTSKLSMGAEKLGYNMVYAKDGGLDLIKTLENLAQVGADADTINKIFGLEAAKGVNLLIGKMGDLNNNYQEVLNSSGATAQAQKIMEQTVQSQLSILGHNFSNLGKGLGDVLLPAMDKVLRVVNILVRGLSTLINENKLFAKAVVVTVSVLTAGALAVGFLMTKSLALTLVTHGLTAAQTAFAGVQSFVSALMSGKLIPNMILASKNALIMGGSMLKAGVMSAVAFVSANPALMAISLALGAVVASIFFLYQNWERVKTSFQGMNPILDAVLAGINKVFSAFTWLMEKVKGFFKILKQPIPDTVIPKTSSIPQIPGTGTLFPISPSLPSEHGAFLHANAQEFSHFPSFPRVKALAEKVNTGIKQVFKPQATPSTNTVINIETVQIADGVISDLNDFILQLNNAARR</sequence>
<dbReference type="EMBL" id="FOKY01000015">
    <property type="protein sequence ID" value="SFB88572.1"/>
    <property type="molecule type" value="Genomic_DNA"/>
</dbReference>
<dbReference type="PANTHER" id="PTHR37813:SF1">
    <property type="entry name" value="FELS-2 PROPHAGE PROTEIN"/>
    <property type="match status" value="1"/>
</dbReference>
<dbReference type="STRING" id="34097.SAMN02745150_01192"/>
<dbReference type="InterPro" id="IPR010090">
    <property type="entry name" value="Phage_tape_meas"/>
</dbReference>
<dbReference type="AlphaFoldDB" id="A0A1I1EPI8"/>
<dbReference type="Pfam" id="PF10145">
    <property type="entry name" value="PhageMin_Tail"/>
    <property type="match status" value="1"/>
</dbReference>
<proteinExistence type="predicted"/>
<feature type="transmembrane region" description="Helical" evidence="2">
    <location>
        <begin position="441"/>
        <end position="460"/>
    </location>
</feature>
<organism evidence="4 5">
    <name type="scientific">Brevinema andersonii</name>
    <dbReference type="NCBI Taxonomy" id="34097"/>
    <lineage>
        <taxon>Bacteria</taxon>
        <taxon>Pseudomonadati</taxon>
        <taxon>Spirochaetota</taxon>
        <taxon>Spirochaetia</taxon>
        <taxon>Brevinematales</taxon>
        <taxon>Brevinemataceae</taxon>
        <taxon>Brevinema</taxon>
    </lineage>
</organism>
<reference evidence="5" key="1">
    <citation type="submission" date="2016-10" db="EMBL/GenBank/DDBJ databases">
        <authorList>
            <person name="Varghese N."/>
            <person name="Submissions S."/>
        </authorList>
    </citation>
    <scope>NUCLEOTIDE SEQUENCE [LARGE SCALE GENOMIC DNA]</scope>
    <source>
        <strain evidence="5">ATCC 43811</strain>
    </source>
</reference>
<keyword evidence="1" id="KW-1188">Viral release from host cell</keyword>
<evidence type="ECO:0000256" key="2">
    <source>
        <dbReference type="SAM" id="Phobius"/>
    </source>
</evidence>
<dbReference type="RefSeq" id="WP_092319639.1">
    <property type="nucleotide sequence ID" value="NZ_FOKY01000015.1"/>
</dbReference>
<dbReference type="OrthoDB" id="1414895at2"/>
<feature type="transmembrane region" description="Helical" evidence="2">
    <location>
        <begin position="408"/>
        <end position="429"/>
    </location>
</feature>
<evidence type="ECO:0000259" key="3">
    <source>
        <dbReference type="Pfam" id="PF10145"/>
    </source>
</evidence>
<name>A0A1I1EPI8_BREAD</name>
<gene>
    <name evidence="4" type="ORF">SAMN02745150_01192</name>
</gene>
<feature type="transmembrane region" description="Helical" evidence="2">
    <location>
        <begin position="466"/>
        <end position="485"/>
    </location>
</feature>
<keyword evidence="5" id="KW-1185">Reference proteome</keyword>
<accession>A0A1I1EPI8</accession>
<dbReference type="NCBIfam" id="TIGR01760">
    <property type="entry name" value="tape_meas_TP901"/>
    <property type="match status" value="1"/>
</dbReference>
<feature type="transmembrane region" description="Helical" evidence="2">
    <location>
        <begin position="373"/>
        <end position="396"/>
    </location>
</feature>
<dbReference type="Proteomes" id="UP000240042">
    <property type="component" value="Unassembled WGS sequence"/>
</dbReference>
<protein>
    <submittedName>
        <fullName evidence="4">Phage tail tape measure protein, TP901 family, core region</fullName>
    </submittedName>
</protein>
<keyword evidence="2" id="KW-0812">Transmembrane</keyword>
<evidence type="ECO:0000313" key="5">
    <source>
        <dbReference type="Proteomes" id="UP000240042"/>
    </source>
</evidence>
<evidence type="ECO:0000256" key="1">
    <source>
        <dbReference type="ARBA" id="ARBA00022612"/>
    </source>
</evidence>
<keyword evidence="2" id="KW-0472">Membrane</keyword>
<keyword evidence="2" id="KW-1133">Transmembrane helix</keyword>
<evidence type="ECO:0000313" key="4">
    <source>
        <dbReference type="EMBL" id="SFB88572.1"/>
    </source>
</evidence>
<feature type="domain" description="Phage tail tape measure protein" evidence="3">
    <location>
        <begin position="93"/>
        <end position="282"/>
    </location>
</feature>